<dbReference type="InterPro" id="IPR055762">
    <property type="entry name" value="DUF7338"/>
</dbReference>
<dbReference type="EMBL" id="FMYW01000015">
    <property type="protein sequence ID" value="SDC69288.1"/>
    <property type="molecule type" value="Genomic_DNA"/>
</dbReference>
<sequence length="200" mass="24092">MKYLKWIFLAILDLLFNIVAYLTNPFVVLAASEYGNLPWLLTWWDNYDDCMDVEWFIKEGHVPGWAVYDYDRHYRFHDSNEALKTRGIAKSYVDILDWNFTLKERAQRYVCRVLWLYRNCAYGFSYYVTGIDIRKADIVKIKTTEKDGYIYYETDYAFCYKDERPSFGSHCWDNFVGWKFQSVSNNVERCMLAFRITPFQ</sequence>
<organism evidence="2 3">
    <name type="scientific">Succiniclasticum ruminis</name>
    <dbReference type="NCBI Taxonomy" id="40841"/>
    <lineage>
        <taxon>Bacteria</taxon>
        <taxon>Bacillati</taxon>
        <taxon>Bacillota</taxon>
        <taxon>Negativicutes</taxon>
        <taxon>Acidaminococcales</taxon>
        <taxon>Acidaminococcaceae</taxon>
        <taxon>Succiniclasticum</taxon>
    </lineage>
</organism>
<accession>A0A1G6NNG6</accession>
<gene>
    <name evidence="2" type="ORF">SAMN04487864_11513</name>
</gene>
<protein>
    <submittedName>
        <fullName evidence="2">Uncharacterized protein</fullName>
    </submittedName>
</protein>
<evidence type="ECO:0000313" key="3">
    <source>
        <dbReference type="Proteomes" id="UP000198943"/>
    </source>
</evidence>
<evidence type="ECO:0000313" key="2">
    <source>
        <dbReference type="EMBL" id="SDC69288.1"/>
    </source>
</evidence>
<dbReference type="Proteomes" id="UP000198943">
    <property type="component" value="Unassembled WGS sequence"/>
</dbReference>
<feature type="transmembrane region" description="Helical" evidence="1">
    <location>
        <begin position="6"/>
        <end position="31"/>
    </location>
</feature>
<name>A0A1G6NNG6_9FIRM</name>
<dbReference type="Pfam" id="PF24027">
    <property type="entry name" value="DUF7338"/>
    <property type="match status" value="1"/>
</dbReference>
<keyword evidence="1" id="KW-1133">Transmembrane helix</keyword>
<dbReference type="AlphaFoldDB" id="A0A1G6NNG6"/>
<proteinExistence type="predicted"/>
<keyword evidence="3" id="KW-1185">Reference proteome</keyword>
<keyword evidence="1" id="KW-0812">Transmembrane</keyword>
<evidence type="ECO:0000256" key="1">
    <source>
        <dbReference type="SAM" id="Phobius"/>
    </source>
</evidence>
<reference evidence="3" key="1">
    <citation type="submission" date="2016-10" db="EMBL/GenBank/DDBJ databases">
        <authorList>
            <person name="Varghese N."/>
            <person name="Submissions S."/>
        </authorList>
    </citation>
    <scope>NUCLEOTIDE SEQUENCE [LARGE SCALE GENOMIC DNA]</scope>
    <source>
        <strain evidence="3">DSM 11005</strain>
    </source>
</reference>
<keyword evidence="1" id="KW-0472">Membrane</keyword>